<dbReference type="OrthoDB" id="1916977at2"/>
<name>A0A1Q8QJK3_9FIRM</name>
<evidence type="ECO:0000313" key="1">
    <source>
        <dbReference type="EMBL" id="OLN27524.1"/>
    </source>
</evidence>
<comment type="caution">
    <text evidence="1">The sequence shown here is derived from an EMBL/GenBank/DDBJ whole genome shotgun (WGS) entry which is preliminary data.</text>
</comment>
<accession>A0A1Q8QJK3</accession>
<organism evidence="1 2">
    <name type="scientific">Desulfosporosinus metallidurans</name>
    <dbReference type="NCBI Taxonomy" id="1888891"/>
    <lineage>
        <taxon>Bacteria</taxon>
        <taxon>Bacillati</taxon>
        <taxon>Bacillota</taxon>
        <taxon>Clostridia</taxon>
        <taxon>Eubacteriales</taxon>
        <taxon>Desulfitobacteriaceae</taxon>
        <taxon>Desulfosporosinus</taxon>
    </lineage>
</organism>
<protein>
    <submittedName>
        <fullName evidence="1">Uncharacterized protein</fullName>
    </submittedName>
</protein>
<proteinExistence type="predicted"/>
<dbReference type="AlphaFoldDB" id="A0A1Q8QJK3"/>
<keyword evidence="2" id="KW-1185">Reference proteome</keyword>
<gene>
    <name evidence="1" type="ORF">DSOL_4496</name>
</gene>
<dbReference type="Proteomes" id="UP000186102">
    <property type="component" value="Unassembled WGS sequence"/>
</dbReference>
<reference evidence="1 2" key="1">
    <citation type="submission" date="2016-09" db="EMBL/GenBank/DDBJ databases">
        <title>Complete genome of Desulfosporosinus sp. OL.</title>
        <authorList>
            <person name="Mardanov A."/>
            <person name="Beletsky A."/>
            <person name="Panova A."/>
            <person name="Karnachuk O."/>
            <person name="Ravin N."/>
        </authorList>
    </citation>
    <scope>NUCLEOTIDE SEQUENCE [LARGE SCALE GENOMIC DNA]</scope>
    <source>
        <strain evidence="1 2">OL</strain>
    </source>
</reference>
<evidence type="ECO:0000313" key="2">
    <source>
        <dbReference type="Proteomes" id="UP000186102"/>
    </source>
</evidence>
<sequence>MRKLKTSDIFSLSKIAKKMDIKKEIASVAKDVSNFSPEEKAKAEATMQSNIIMIFIENIGSAEKEVYKFLADISGSTPKEIEDMELPLFLELIKELFSGEGIGSFFSSALK</sequence>
<dbReference type="STRING" id="1888891.DSOL_4496"/>
<dbReference type="RefSeq" id="WP_075366843.1">
    <property type="nucleotide sequence ID" value="NZ_MLBF01000056.1"/>
</dbReference>
<dbReference type="EMBL" id="MLBF01000056">
    <property type="protein sequence ID" value="OLN27524.1"/>
    <property type="molecule type" value="Genomic_DNA"/>
</dbReference>